<keyword evidence="2" id="KW-0547">Nucleotide-binding</keyword>
<dbReference type="SUPFAM" id="SSF52540">
    <property type="entry name" value="P-loop containing nucleoside triphosphate hydrolases"/>
    <property type="match status" value="1"/>
</dbReference>
<keyword evidence="6" id="KW-0413">Isomerase</keyword>
<evidence type="ECO:0000256" key="8">
    <source>
        <dbReference type="ARBA" id="ARBA00034617"/>
    </source>
</evidence>
<comment type="catalytic activity">
    <reaction evidence="8">
        <text>Couples ATP hydrolysis with the unwinding of duplex DNA by translocating in the 3'-5' direction.</text>
        <dbReference type="EC" id="5.6.2.4"/>
    </reaction>
</comment>
<evidence type="ECO:0000256" key="4">
    <source>
        <dbReference type="ARBA" id="ARBA00022806"/>
    </source>
</evidence>
<evidence type="ECO:0000256" key="3">
    <source>
        <dbReference type="ARBA" id="ARBA00022801"/>
    </source>
</evidence>
<dbReference type="Gene3D" id="3.40.50.300">
    <property type="entry name" value="P-loop containing nucleotide triphosphate hydrolases"/>
    <property type="match status" value="2"/>
</dbReference>
<dbReference type="HOGENOM" id="CLU_000335_0_1_1"/>
<dbReference type="EMBL" id="DS547092">
    <property type="protein sequence ID" value="EDR14358.1"/>
    <property type="molecule type" value="Genomic_DNA"/>
</dbReference>
<dbReference type="Pfam" id="PF00271">
    <property type="entry name" value="Helicase_C"/>
    <property type="match status" value="1"/>
</dbReference>
<dbReference type="InterPro" id="IPR036388">
    <property type="entry name" value="WH-like_DNA-bd_sf"/>
</dbReference>
<feature type="domain" description="Helicase ATP-binding" evidence="11">
    <location>
        <begin position="197"/>
        <end position="375"/>
    </location>
</feature>
<evidence type="ECO:0000256" key="2">
    <source>
        <dbReference type="ARBA" id="ARBA00022741"/>
    </source>
</evidence>
<evidence type="ECO:0000256" key="7">
    <source>
        <dbReference type="ARBA" id="ARBA00023254"/>
    </source>
</evidence>
<dbReference type="SMART" id="SM00490">
    <property type="entry name" value="HELICc"/>
    <property type="match status" value="1"/>
</dbReference>
<dbReference type="Proteomes" id="UP000001194">
    <property type="component" value="Unassembled WGS sequence"/>
</dbReference>
<dbReference type="InterPro" id="IPR014001">
    <property type="entry name" value="Helicase_ATP-bd"/>
</dbReference>
<dbReference type="GO" id="GO:0016787">
    <property type="term" value="F:hydrolase activity"/>
    <property type="evidence" value="ECO:0007669"/>
    <property type="project" value="UniProtKB-KW"/>
</dbReference>
<evidence type="ECO:0000259" key="11">
    <source>
        <dbReference type="PROSITE" id="PS51192"/>
    </source>
</evidence>
<dbReference type="SMART" id="SM00973">
    <property type="entry name" value="Sec63"/>
    <property type="match status" value="1"/>
</dbReference>
<evidence type="ECO:0000256" key="6">
    <source>
        <dbReference type="ARBA" id="ARBA00023235"/>
    </source>
</evidence>
<keyword evidence="3" id="KW-0378">Hydrolase</keyword>
<dbReference type="InterPro" id="IPR001650">
    <property type="entry name" value="Helicase_C-like"/>
</dbReference>
<sequence>MAVVYPQLFVLANRLVFPIQHEPYHLRDITQDGYQDDVEQEAIPLRSQRSEIEMSYFQDDDEFLNPPSATLLDHRPYLGHELADHTPPEFLPGSGEYTYPFHSRRPHGRDIACEEKEGHAQAGELPNGQKLHRSRLRSVSELPDVYRGIFKFGIFNAIQSVCFDEIFKSDVNMVKGRRDDLFSPYSVFSTRSSVVIYLSHSSSCSDSFPAPTGSGKTVLFELAIIRMLVHNKSDRQSKCIYIAPTKALCSERYRDWSSKFDSIGFKCCEFTGDTVVFGGNVWGDAKDASIIIATAEKWDSLTRNWRDHSQILSRVHLFLVDEVHILNESRGSTLEVITSRMKMRGSCMRFVLVSATVPNIQDVASWIGNGSDVASPAKVFEFGEEFRPCKLTRHVIGVPRRKEHNDFQFAKMLDYKLFSVLQQYSVGKPILVFCSTRKGVFDTAEQLMKEFVETEQKKLTLPWSRPPGLTTFGTSLKLILSELVKYGIGVHHAGINLDDRRTIEDLYLRKSLRILVATSTLAVGVNLPAHMVVIKGVRTFQNNASVEYSDLDIVQMLGRAGRPQFDKDGIAIIMCEKDLEGKYEALVQGKNVLESSLHLTLSEHINSEIDLGTITDLESAKSWLRGSFLFQRIRKNPNFYALGKEDDQTWQERVDDVVMRSVMKLRDTHLVSYIDKGAEAGKLTCTEYGEIMSKFYIRQATMSLILNLPDHPSLREMAGRYCYQKNYQLIFCQLETISTAEEVSGRRRKPSVANCFAQLLLSFPQIYNKLRNHLDIRFEVKKIEKTSDKAFLLIQAVLGGIGLKTEFKGTDSQPYLEALSLFRHAPRIARAVVEVAVAKKVGTQVKHGLELVRCLTAKAWEDRPIVLKQVEHIGEKSIKVLAEHGIASLCALRSQTPLRIETLLNRRPPFGLEVLACANELPQYRLNITELGMRSSAGKGPIEVDISIDCSLLEPSQVIKVKRQKHRVIDMTAVLTLTSTSDFIDFRRIPTKVLKGRKTFEITANLTKPSQSIIVIISSESVAGSSVQRIHKPTIPVTEFPVLDTRPLSSIESDLVGLEDDPDFWNMRIDDSENEFVFSKDGSKRKSFLFFPTS</sequence>
<dbReference type="KEGG" id="lbc:LACBIDRAFT_306118"/>
<dbReference type="GO" id="GO:0043138">
    <property type="term" value="F:3'-5' DNA helicase activity"/>
    <property type="evidence" value="ECO:0007669"/>
    <property type="project" value="UniProtKB-EC"/>
</dbReference>
<dbReference type="FunFam" id="1.10.10.10:FF:000012">
    <property type="entry name" value="U5 small nuclear ribonucleoprotein helicase"/>
    <property type="match status" value="1"/>
</dbReference>
<organism evidence="14">
    <name type="scientific">Laccaria bicolor (strain S238N-H82 / ATCC MYA-4686)</name>
    <name type="common">Bicoloured deceiver</name>
    <name type="synonym">Laccaria laccata var. bicolor</name>
    <dbReference type="NCBI Taxonomy" id="486041"/>
    <lineage>
        <taxon>Eukaryota</taxon>
        <taxon>Fungi</taxon>
        <taxon>Dikarya</taxon>
        <taxon>Basidiomycota</taxon>
        <taxon>Agaricomycotina</taxon>
        <taxon>Agaricomycetes</taxon>
        <taxon>Agaricomycetidae</taxon>
        <taxon>Agaricales</taxon>
        <taxon>Agaricineae</taxon>
        <taxon>Hydnangiaceae</taxon>
        <taxon>Laccaria</taxon>
    </lineage>
</organism>
<keyword evidence="5" id="KW-0067">ATP-binding</keyword>
<reference evidence="13 14" key="1">
    <citation type="journal article" date="2008" name="Nature">
        <title>The genome of Laccaria bicolor provides insights into mycorrhizal symbiosis.</title>
        <authorList>
            <person name="Martin F."/>
            <person name="Aerts A."/>
            <person name="Ahren D."/>
            <person name="Brun A."/>
            <person name="Danchin E.G.J."/>
            <person name="Duchaussoy F."/>
            <person name="Gibon J."/>
            <person name="Kohler A."/>
            <person name="Lindquist E."/>
            <person name="Pereda V."/>
            <person name="Salamov A."/>
            <person name="Shapiro H.J."/>
            <person name="Wuyts J."/>
            <person name="Blaudez D."/>
            <person name="Buee M."/>
            <person name="Brokstein P."/>
            <person name="Canbaeck B."/>
            <person name="Cohen D."/>
            <person name="Courty P.E."/>
            <person name="Coutinho P.M."/>
            <person name="Delaruelle C."/>
            <person name="Detter J.C."/>
            <person name="Deveau A."/>
            <person name="DiFazio S."/>
            <person name="Duplessis S."/>
            <person name="Fraissinet-Tachet L."/>
            <person name="Lucic E."/>
            <person name="Frey-Klett P."/>
            <person name="Fourrey C."/>
            <person name="Feussner I."/>
            <person name="Gay G."/>
            <person name="Grimwood J."/>
            <person name="Hoegger P.J."/>
            <person name="Jain P."/>
            <person name="Kilaru S."/>
            <person name="Labbe J."/>
            <person name="Lin Y.C."/>
            <person name="Legue V."/>
            <person name="Le Tacon F."/>
            <person name="Marmeisse R."/>
            <person name="Melayah D."/>
            <person name="Montanini B."/>
            <person name="Muratet M."/>
            <person name="Nehls U."/>
            <person name="Niculita-Hirzel H."/>
            <person name="Oudot-Le Secq M.P."/>
            <person name="Peter M."/>
            <person name="Quesneville H."/>
            <person name="Rajashekar B."/>
            <person name="Reich M."/>
            <person name="Rouhier N."/>
            <person name="Schmutz J."/>
            <person name="Yin T."/>
            <person name="Chalot M."/>
            <person name="Henrissat B."/>
            <person name="Kuees U."/>
            <person name="Lucas S."/>
            <person name="Van de Peer Y."/>
            <person name="Podila G.K."/>
            <person name="Polle A."/>
            <person name="Pukkila P.J."/>
            <person name="Richardson P.M."/>
            <person name="Rouze P."/>
            <person name="Sanders I.R."/>
            <person name="Stajich J.E."/>
            <person name="Tunlid A."/>
            <person name="Tuskan G."/>
            <person name="Grigoriev I.V."/>
        </authorList>
    </citation>
    <scope>NUCLEOTIDE SEQUENCE [LARGE SCALE GENOMIC DNA]</scope>
    <source>
        <strain evidence="14">S238N-H82 / ATCC MYA-4686</strain>
    </source>
</reference>
<dbReference type="PANTHER" id="PTHR47835">
    <property type="entry name" value="HFM1, ATP DEPENDENT DNA HELICASE HOMOLOG"/>
    <property type="match status" value="1"/>
</dbReference>
<dbReference type="InterPro" id="IPR011545">
    <property type="entry name" value="DEAD/DEAH_box_helicase_dom"/>
</dbReference>
<dbReference type="PROSITE" id="PS51192">
    <property type="entry name" value="HELICASE_ATP_BIND_1"/>
    <property type="match status" value="1"/>
</dbReference>
<dbReference type="InterPro" id="IPR004179">
    <property type="entry name" value="Sec63-dom"/>
</dbReference>
<dbReference type="Pfam" id="PF02889">
    <property type="entry name" value="Sec63"/>
    <property type="match status" value="1"/>
</dbReference>
<gene>
    <name evidence="13" type="ORF">LACBIDRAFT_306118</name>
</gene>
<dbReference type="Gene3D" id="1.10.10.10">
    <property type="entry name" value="Winged helix-like DNA-binding domain superfamily/Winged helix DNA-binding domain"/>
    <property type="match status" value="1"/>
</dbReference>
<accession>B0CSS3</accession>
<keyword evidence="14" id="KW-1185">Reference proteome</keyword>
<evidence type="ECO:0000313" key="14">
    <source>
        <dbReference type="Proteomes" id="UP000001194"/>
    </source>
</evidence>
<dbReference type="GO" id="GO:0051321">
    <property type="term" value="P:meiotic cell cycle"/>
    <property type="evidence" value="ECO:0007669"/>
    <property type="project" value="UniProtKB-KW"/>
</dbReference>
<dbReference type="InterPro" id="IPR027417">
    <property type="entry name" value="P-loop_NTPase"/>
</dbReference>
<evidence type="ECO:0000256" key="10">
    <source>
        <dbReference type="ARBA" id="ARBA00048988"/>
    </source>
</evidence>
<dbReference type="SUPFAM" id="SSF158702">
    <property type="entry name" value="Sec63 N-terminal domain-like"/>
    <property type="match status" value="1"/>
</dbReference>
<dbReference type="GO" id="GO:0005524">
    <property type="term" value="F:ATP binding"/>
    <property type="evidence" value="ECO:0007669"/>
    <property type="project" value="UniProtKB-KW"/>
</dbReference>
<dbReference type="InParanoid" id="B0CSS3"/>
<dbReference type="CDD" id="cd18795">
    <property type="entry name" value="SF2_C_Ski2"/>
    <property type="match status" value="1"/>
</dbReference>
<proteinExistence type="inferred from homology"/>
<dbReference type="STRING" id="486041.B0CSS3"/>
<dbReference type="InterPro" id="IPR057842">
    <property type="entry name" value="WH_MER3"/>
</dbReference>
<dbReference type="Pfam" id="PF23445">
    <property type="entry name" value="WHD_SNRNP200"/>
    <property type="match status" value="1"/>
</dbReference>
<comment type="similarity">
    <text evidence="1">Belongs to the helicase family. SKI2 subfamily.</text>
</comment>
<dbReference type="PANTHER" id="PTHR47835:SF3">
    <property type="entry name" value="HELICASE FOR MEIOSIS 1"/>
    <property type="match status" value="1"/>
</dbReference>
<keyword evidence="4" id="KW-0347">Helicase</keyword>
<evidence type="ECO:0000256" key="1">
    <source>
        <dbReference type="ARBA" id="ARBA00010140"/>
    </source>
</evidence>
<keyword evidence="7" id="KW-0469">Meiosis</keyword>
<dbReference type="SMART" id="SM00487">
    <property type="entry name" value="DEXDc"/>
    <property type="match status" value="1"/>
</dbReference>
<evidence type="ECO:0000313" key="13">
    <source>
        <dbReference type="EMBL" id="EDR14358.1"/>
    </source>
</evidence>
<evidence type="ECO:0000256" key="9">
    <source>
        <dbReference type="ARBA" id="ARBA00034808"/>
    </source>
</evidence>
<dbReference type="PROSITE" id="PS51194">
    <property type="entry name" value="HELICASE_CTER"/>
    <property type="match status" value="1"/>
</dbReference>
<dbReference type="OrthoDB" id="5575at2759"/>
<dbReference type="GeneID" id="6070785"/>
<evidence type="ECO:0000259" key="12">
    <source>
        <dbReference type="PROSITE" id="PS51194"/>
    </source>
</evidence>
<dbReference type="Pfam" id="PF00270">
    <property type="entry name" value="DEAD"/>
    <property type="match status" value="1"/>
</dbReference>
<name>B0CSS3_LACBS</name>
<dbReference type="RefSeq" id="XP_001874917.1">
    <property type="nucleotide sequence ID" value="XM_001874882.1"/>
</dbReference>
<dbReference type="Gene3D" id="1.10.3380.10">
    <property type="entry name" value="Sec63 N-terminal domain-like domain"/>
    <property type="match status" value="1"/>
</dbReference>
<dbReference type="AlphaFoldDB" id="B0CSS3"/>
<evidence type="ECO:0000256" key="5">
    <source>
        <dbReference type="ARBA" id="ARBA00022840"/>
    </source>
</evidence>
<comment type="catalytic activity">
    <reaction evidence="10">
        <text>ATP + H2O = ADP + phosphate + H(+)</text>
        <dbReference type="Rhea" id="RHEA:13065"/>
        <dbReference type="ChEBI" id="CHEBI:15377"/>
        <dbReference type="ChEBI" id="CHEBI:15378"/>
        <dbReference type="ChEBI" id="CHEBI:30616"/>
        <dbReference type="ChEBI" id="CHEBI:43474"/>
        <dbReference type="ChEBI" id="CHEBI:456216"/>
        <dbReference type="EC" id="5.6.2.4"/>
    </reaction>
</comment>
<dbReference type="GO" id="GO:0003676">
    <property type="term" value="F:nucleic acid binding"/>
    <property type="evidence" value="ECO:0007669"/>
    <property type="project" value="InterPro"/>
</dbReference>
<dbReference type="EC" id="5.6.2.4" evidence="9"/>
<feature type="domain" description="Helicase C-terminal" evidence="12">
    <location>
        <begin position="419"/>
        <end position="605"/>
    </location>
</feature>
<dbReference type="InterPro" id="IPR052247">
    <property type="entry name" value="Meiotic_Crossover_Helicase"/>
</dbReference>
<protein>
    <recommendedName>
        <fullName evidence="9">DNA 3'-5' helicase</fullName>
        <ecNumber evidence="9">5.6.2.4</ecNumber>
    </recommendedName>
</protein>